<gene>
    <name evidence="1" type="primary">Acey_s1011.g3390</name>
    <name evidence="1" type="ORF">Y032_1011g3390</name>
</gene>
<dbReference type="EMBL" id="JARK01000611">
    <property type="protein sequence ID" value="EYC35622.1"/>
    <property type="molecule type" value="Genomic_DNA"/>
</dbReference>
<evidence type="ECO:0000313" key="2">
    <source>
        <dbReference type="Proteomes" id="UP000024635"/>
    </source>
</evidence>
<evidence type="ECO:0000313" key="1">
    <source>
        <dbReference type="EMBL" id="EYC35622.1"/>
    </source>
</evidence>
<sequence>MFLFKFRFFASSSSQPWELTERRSSEVRERKSTTIAGPPEIKLSSAPLYEIGDLCRKYCPPLGGWDRCDRRRTPLQWEVCSLDMNII</sequence>
<protein>
    <submittedName>
        <fullName evidence="1">Uncharacterized protein</fullName>
    </submittedName>
</protein>
<comment type="caution">
    <text evidence="1">The sequence shown here is derived from an EMBL/GenBank/DDBJ whole genome shotgun (WGS) entry which is preliminary data.</text>
</comment>
<organism evidence="1 2">
    <name type="scientific">Ancylostoma ceylanicum</name>
    <dbReference type="NCBI Taxonomy" id="53326"/>
    <lineage>
        <taxon>Eukaryota</taxon>
        <taxon>Metazoa</taxon>
        <taxon>Ecdysozoa</taxon>
        <taxon>Nematoda</taxon>
        <taxon>Chromadorea</taxon>
        <taxon>Rhabditida</taxon>
        <taxon>Rhabditina</taxon>
        <taxon>Rhabditomorpha</taxon>
        <taxon>Strongyloidea</taxon>
        <taxon>Ancylostomatidae</taxon>
        <taxon>Ancylostomatinae</taxon>
        <taxon>Ancylostoma</taxon>
    </lineage>
</organism>
<proteinExistence type="predicted"/>
<accession>A0A016W8L9</accession>
<keyword evidence="2" id="KW-1185">Reference proteome</keyword>
<reference evidence="2" key="1">
    <citation type="journal article" date="2015" name="Nat. Genet.">
        <title>The genome and transcriptome of the zoonotic hookworm Ancylostoma ceylanicum identify infection-specific gene families.</title>
        <authorList>
            <person name="Schwarz E.M."/>
            <person name="Hu Y."/>
            <person name="Antoshechkin I."/>
            <person name="Miller M.M."/>
            <person name="Sternberg P.W."/>
            <person name="Aroian R.V."/>
        </authorList>
    </citation>
    <scope>NUCLEOTIDE SEQUENCE</scope>
    <source>
        <strain evidence="2">HY135</strain>
    </source>
</reference>
<dbReference type="Proteomes" id="UP000024635">
    <property type="component" value="Unassembled WGS sequence"/>
</dbReference>
<dbReference type="AlphaFoldDB" id="A0A016W8L9"/>
<name>A0A016W8L9_9BILA</name>